<dbReference type="PANTHER" id="PTHR19376">
    <property type="entry name" value="DNA-DIRECTED RNA POLYMERASE"/>
    <property type="match status" value="1"/>
</dbReference>
<evidence type="ECO:0000256" key="5">
    <source>
        <dbReference type="ARBA" id="ARBA00023163"/>
    </source>
</evidence>
<dbReference type="InterPro" id="IPR006592">
    <property type="entry name" value="RNA_pol_N"/>
</dbReference>
<dbReference type="STRING" id="77586.A0A0D9UXT1"/>
<feature type="region of interest" description="Disordered" evidence="8">
    <location>
        <begin position="1"/>
        <end position="27"/>
    </location>
</feature>
<name>A0A0D9UXT1_9ORYZ</name>
<dbReference type="InterPro" id="IPR000722">
    <property type="entry name" value="RNA_pol_asu"/>
</dbReference>
<evidence type="ECO:0000313" key="11">
    <source>
        <dbReference type="Proteomes" id="UP000032180"/>
    </source>
</evidence>
<comment type="function">
    <text evidence="7">DNA-dependent RNA polymerase catalyzes the transcription of DNA into RNA using the four ribonucleoside triphosphates as substrates.</text>
</comment>
<evidence type="ECO:0000256" key="1">
    <source>
        <dbReference type="ARBA" id="ARBA00022478"/>
    </source>
</evidence>
<dbReference type="eggNOG" id="KOG0260">
    <property type="taxonomic scope" value="Eukaryota"/>
</dbReference>
<dbReference type="Pfam" id="PF04997">
    <property type="entry name" value="RNA_pol_Rpb1_1"/>
    <property type="match status" value="1"/>
</dbReference>
<comment type="catalytic activity">
    <reaction evidence="6 7">
        <text>RNA(n) + a ribonucleoside 5'-triphosphate = RNA(n+1) + diphosphate</text>
        <dbReference type="Rhea" id="RHEA:21248"/>
        <dbReference type="Rhea" id="RHEA-COMP:14527"/>
        <dbReference type="Rhea" id="RHEA-COMP:17342"/>
        <dbReference type="ChEBI" id="CHEBI:33019"/>
        <dbReference type="ChEBI" id="CHEBI:61557"/>
        <dbReference type="ChEBI" id="CHEBI:140395"/>
        <dbReference type="EC" id="2.7.7.6"/>
    </reaction>
</comment>
<reference evidence="10 11" key="1">
    <citation type="submission" date="2012-08" db="EMBL/GenBank/DDBJ databases">
        <title>Oryza genome evolution.</title>
        <authorList>
            <person name="Wing R.A."/>
        </authorList>
    </citation>
    <scope>NUCLEOTIDE SEQUENCE</scope>
</reference>
<evidence type="ECO:0000259" key="9">
    <source>
        <dbReference type="SMART" id="SM00663"/>
    </source>
</evidence>
<dbReference type="InterPro" id="IPR042102">
    <property type="entry name" value="RNA_pol_Rpb1_3_sf"/>
</dbReference>
<evidence type="ECO:0000256" key="2">
    <source>
        <dbReference type="ARBA" id="ARBA00022679"/>
    </source>
</evidence>
<dbReference type="Proteomes" id="UP000032180">
    <property type="component" value="Chromosome 1"/>
</dbReference>
<dbReference type="CDD" id="cd10506">
    <property type="entry name" value="RNAP_IV_RPD1_N"/>
    <property type="match status" value="1"/>
</dbReference>
<reference evidence="11" key="2">
    <citation type="submission" date="2013-12" db="EMBL/GenBank/DDBJ databases">
        <authorList>
            <person name="Yu Y."/>
            <person name="Lee S."/>
            <person name="de Baynast K."/>
            <person name="Wissotski M."/>
            <person name="Liu L."/>
            <person name="Talag J."/>
            <person name="Goicoechea J."/>
            <person name="Angelova A."/>
            <person name="Jetty R."/>
            <person name="Kudrna D."/>
            <person name="Golser W."/>
            <person name="Rivera L."/>
            <person name="Zhang J."/>
            <person name="Wing R."/>
        </authorList>
    </citation>
    <scope>NUCLEOTIDE SEQUENCE</scope>
</reference>
<dbReference type="EC" id="2.7.7.6" evidence="7"/>
<feature type="domain" description="RNA polymerase N-terminal" evidence="9">
    <location>
        <begin position="288"/>
        <end position="546"/>
    </location>
</feature>
<dbReference type="InterPro" id="IPR007083">
    <property type="entry name" value="RNA_pol_Rpb1_4"/>
</dbReference>
<dbReference type="InterPro" id="IPR007080">
    <property type="entry name" value="RNA_pol_Rpb1_1"/>
</dbReference>
<dbReference type="InterPro" id="IPR038120">
    <property type="entry name" value="Rpb1_funnel_sf"/>
</dbReference>
<dbReference type="Gene3D" id="4.10.860.120">
    <property type="entry name" value="RNA polymerase II, clamp domain"/>
    <property type="match status" value="1"/>
</dbReference>
<dbReference type="InterPro" id="IPR007066">
    <property type="entry name" value="RNA_pol_Rpb1_3"/>
</dbReference>
<dbReference type="GO" id="GO:0009536">
    <property type="term" value="C:plastid"/>
    <property type="evidence" value="ECO:0007669"/>
    <property type="project" value="UniProtKB-ARBA"/>
</dbReference>
<dbReference type="GO" id="GO:0003899">
    <property type="term" value="F:DNA-directed RNA polymerase activity"/>
    <property type="evidence" value="ECO:0007669"/>
    <property type="project" value="UniProtKB-EC"/>
</dbReference>
<evidence type="ECO:0000256" key="4">
    <source>
        <dbReference type="ARBA" id="ARBA00022833"/>
    </source>
</evidence>
<proteinExistence type="inferred from homology"/>
<keyword evidence="3 7" id="KW-0548">Nucleotidyltransferase</keyword>
<feature type="compositionally biased region" description="Polar residues" evidence="8">
    <location>
        <begin position="1"/>
        <end position="20"/>
    </location>
</feature>
<comment type="similarity">
    <text evidence="7">Belongs to the RNA polymerase beta' chain family.</text>
</comment>
<dbReference type="PANTHER" id="PTHR19376:SF36">
    <property type="entry name" value="DNA-DIRECTED RNA POLYMERASE IV SUBUNIT 1"/>
    <property type="match status" value="1"/>
</dbReference>
<reference evidence="10" key="3">
    <citation type="submission" date="2015-04" db="UniProtKB">
        <authorList>
            <consortium name="EnsemblPlants"/>
        </authorList>
    </citation>
    <scope>IDENTIFICATION</scope>
</reference>
<dbReference type="Gene3D" id="3.30.1490.180">
    <property type="entry name" value="RNA polymerase ii"/>
    <property type="match status" value="1"/>
</dbReference>
<dbReference type="FunFam" id="4.10.860.120:FF:000010">
    <property type="entry name" value="DNA-directed RNA polymerase subunit"/>
    <property type="match status" value="1"/>
</dbReference>
<evidence type="ECO:0000256" key="3">
    <source>
        <dbReference type="ARBA" id="ARBA00022695"/>
    </source>
</evidence>
<accession>A0A0D9UXT1</accession>
<protein>
    <recommendedName>
        <fullName evidence="7">DNA-directed RNA polymerase subunit</fullName>
        <ecNumber evidence="7">2.7.7.6</ecNumber>
    </recommendedName>
</protein>
<dbReference type="SMART" id="SM00663">
    <property type="entry name" value="RPOLA_N"/>
    <property type="match status" value="1"/>
</dbReference>
<organism evidence="10 11">
    <name type="scientific">Leersia perrieri</name>
    <dbReference type="NCBI Taxonomy" id="77586"/>
    <lineage>
        <taxon>Eukaryota</taxon>
        <taxon>Viridiplantae</taxon>
        <taxon>Streptophyta</taxon>
        <taxon>Embryophyta</taxon>
        <taxon>Tracheophyta</taxon>
        <taxon>Spermatophyta</taxon>
        <taxon>Magnoliopsida</taxon>
        <taxon>Liliopsida</taxon>
        <taxon>Poales</taxon>
        <taxon>Poaceae</taxon>
        <taxon>BOP clade</taxon>
        <taxon>Oryzoideae</taxon>
        <taxon>Oryzeae</taxon>
        <taxon>Oryzinae</taxon>
        <taxon>Leersia</taxon>
    </lineage>
</organism>
<dbReference type="InterPro" id="IPR045867">
    <property type="entry name" value="DNA-dir_RpoC_beta_prime"/>
</dbReference>
<keyword evidence="1 7" id="KW-0240">DNA-directed RNA polymerase</keyword>
<dbReference type="Gene3D" id="1.10.274.100">
    <property type="entry name" value="RNA polymerase Rpb1, domain 3"/>
    <property type="match status" value="1"/>
</dbReference>
<evidence type="ECO:0000256" key="8">
    <source>
        <dbReference type="SAM" id="MobiDB-lite"/>
    </source>
</evidence>
<dbReference type="GO" id="GO:0000428">
    <property type="term" value="C:DNA-directed RNA polymerase complex"/>
    <property type="evidence" value="ECO:0007669"/>
    <property type="project" value="UniProtKB-KW"/>
</dbReference>
<dbReference type="SUPFAM" id="SSF64484">
    <property type="entry name" value="beta and beta-prime subunits of DNA dependent RNA-polymerase"/>
    <property type="match status" value="1"/>
</dbReference>
<keyword evidence="5 7" id="KW-0804">Transcription</keyword>
<sequence length="1477" mass="164827">MAALSDSTNNDGRSQPTNAQHADRPTHVGGCGPLPIRRVAGCPLLRRRCYRRLCMEELSLDVNMPVAELKAFKFSLMTSSDMEKFSSASIIEMCDTTNAKLGLPNGEPQCATCGSRSVRDCDGHFGVIKLAATVHNPYFLEEAVQLLNQICPGCLTLKPNGDTKGDDGTTVQATCKYCSKDGAKLYPSIIFKMLTSPRVTLSRSKLHRNTSVMDKMSIIAEVAGKVTYKSKNKAPHETLPQDFWDFIPDDNQPPQSNTTKKILSPYQVFHMLKKLDPELINQITPRRELLFLSCLPVTPNCHRVAEIPYGHSDGPRLTFDDRTKAYKRMVDLYSKKSDGESFTSTDTYGTKWLKEIILSKRSDNAFRSIMVGDPKINLNEIGIPVDLALNLVVCEQVSSYNFETINLKCNLHLLAKEVLLVRRDGKLIFVQKANKLEIGDIAYRLLQDGDIVLVNRPPSVHQHSLIALSAKLLPIHSAVSINPLCCDPFKGDFDGDCLHGYVPQSLQSRVELEQLVSLSHQLLNAQDGRSLVSLTHDSLAAAHQLTSADVFLQKAEFQQLQMLCSSVSFTPMPSVIKSANSQGPLWTGKQLFGVLLPSGMNISFDQKLLIKDSEVLTCPSGSFWLQNNASSLFSTMFKQYGCKAVEFLSFTQDVLCEFLTMRGLSVSLSDLHLFSDHYSRRKLSEEVHLALDEAEDAFRIKQILLNPVSIPNQNYYDGPDDLSDSYGQSGFTQVSLPIIKASVTSFKSVFNDMLKMVQQYVSKDNSMMTMINSGSKGSILKFVQQTACVGLQLPASKFPFRIPKELSCISWNRHKSLSSEITDNTSEYMGGQSLYAVIRNSFLDGLNPLECLLHAISGRANFFGENAEVPGTLTRKLMYHLRDTYVAYDGTVRSSFGQQIVQFSYDTADGMHNDHYLEGEPGDPVGSWAACSISEAAYGALDHPVNGLEDSPLMNLQEVLKCHKGTNSLDHTGLLFLSKHLRKNRYGFEYASLEVKDHLERVDFSDLVDTVMILYGGSDMEKTEGNSWITHFHLSQETMKIKRLGLEFIVGELVDQYNALRKQLNNAIPSVCVSNSTCSVGNECIKNQTCCITMLVQVESSSTSQLDIMERVIPSILATKLKGFLEFKNVKVQCHQDNELVVKVSMSEHCKSGKFWATLQNACIPIMELIDWERSQPEKVYDIFCSYGIESARKFFVESLRSTTDAIGKNIRRQHLLVVADCLCVSGQFHGLSSQGLKQQRTWLSISSPFSEACFSRPAHSFINAAKRDSVDNLSGALDAIAWGKEPYAGTSGPFKILYSGKSHETKQSKNVYDFLHNPEIQAFEKNAMATYRKRTERKNKQRSALNSEGNVDQKFLDAKVGIWENIIDMRTCLQNMLREYTLNAIVTEQDKSCLIEALKFHPRGNDKIGAGIREIKIGVNPSHLNSRCFIVLRNDDTTADFSYKKCVLGAANSVSPELGCYIEKILSNRAIRSHQL</sequence>
<dbReference type="FunFam" id="3.10.450.40:FF:000032">
    <property type="entry name" value="Required to maintain repression6"/>
    <property type="match status" value="1"/>
</dbReference>
<dbReference type="InterPro" id="IPR044893">
    <property type="entry name" value="RNA_pol_Rpb1_clamp_domain"/>
</dbReference>
<dbReference type="Pfam" id="PF00623">
    <property type="entry name" value="RNA_pol_Rpb1_2"/>
    <property type="match status" value="1"/>
</dbReference>
<evidence type="ECO:0000256" key="7">
    <source>
        <dbReference type="RuleBase" id="RU004279"/>
    </source>
</evidence>
<dbReference type="Gene3D" id="3.10.450.40">
    <property type="match status" value="1"/>
</dbReference>
<dbReference type="Pfam" id="PF11523">
    <property type="entry name" value="DUF3223"/>
    <property type="match status" value="1"/>
</dbReference>
<evidence type="ECO:0000256" key="6">
    <source>
        <dbReference type="ARBA" id="ARBA00048552"/>
    </source>
</evidence>
<dbReference type="EnsemblPlants" id="LPERR01G05590.1">
    <property type="protein sequence ID" value="LPERR01G05590.1"/>
    <property type="gene ID" value="LPERR01G05590"/>
</dbReference>
<keyword evidence="4" id="KW-0862">Zinc</keyword>
<evidence type="ECO:0000313" key="10">
    <source>
        <dbReference type="EnsemblPlants" id="LPERR01G05590.1"/>
    </source>
</evidence>
<dbReference type="GO" id="GO:0006351">
    <property type="term" value="P:DNA-templated transcription"/>
    <property type="evidence" value="ECO:0007669"/>
    <property type="project" value="InterPro"/>
</dbReference>
<dbReference type="Pfam" id="PF04983">
    <property type="entry name" value="RNA_pol_Rpb1_3"/>
    <property type="match status" value="1"/>
</dbReference>
<dbReference type="Pfam" id="PF05000">
    <property type="entry name" value="RNA_pol_Rpb1_4"/>
    <property type="match status" value="1"/>
</dbReference>
<dbReference type="Gene3D" id="1.10.132.30">
    <property type="match status" value="1"/>
</dbReference>
<keyword evidence="11" id="KW-1185">Reference proteome</keyword>
<dbReference type="Gene3D" id="2.40.40.20">
    <property type="match status" value="1"/>
</dbReference>
<dbReference type="Gramene" id="LPERR01G05590.1">
    <property type="protein sequence ID" value="LPERR01G05590.1"/>
    <property type="gene ID" value="LPERR01G05590"/>
</dbReference>
<dbReference type="InterPro" id="IPR040403">
    <property type="entry name" value="NRPD1_N"/>
</dbReference>
<dbReference type="GO" id="GO:0003677">
    <property type="term" value="F:DNA binding"/>
    <property type="evidence" value="ECO:0007669"/>
    <property type="project" value="InterPro"/>
</dbReference>
<keyword evidence="2 7" id="KW-0808">Transferase</keyword>